<dbReference type="Pfam" id="PF11829">
    <property type="entry name" value="DUF3349"/>
    <property type="match status" value="1"/>
</dbReference>
<gene>
    <name evidence="2" type="ORF">KILIM_024_00200</name>
</gene>
<sequence length="356" mass="39314">MQNVGGFGVATRARGHGKVDGMEPDSSRARRSVAPGEPTGDRSPLMAGLSRILNWLRVGYPQGIPERDFLPLFALLSRRLSDEDARDLGSELVVDGLVPADRFDLAAGYLKKTDQLPSEDEIQRVAELLYHAGWDVSGILDTPADELPPRDELLVAVRRDLGLASDALLARYDEPQRAYHNRRHLTEAWGALERLLEAEAVGGSEAKAARLALWFHDSVYDPRADDNEALSAAIARAELRAAGESTELIERVAHLVEATVEHAVEPGDRTAACLMDADLWVLSAPPPRYREYVRQIRREYAHVSRPNFITGRQQVLRYFIGRGPLYATGTAASWEAAALANMARELADYATYHPTT</sequence>
<dbReference type="SUPFAM" id="SSF109604">
    <property type="entry name" value="HD-domain/PDEase-like"/>
    <property type="match status" value="1"/>
</dbReference>
<proteinExistence type="predicted"/>
<dbReference type="EMBL" id="BAHD01000024">
    <property type="protein sequence ID" value="GAB95610.1"/>
    <property type="molecule type" value="Genomic_DNA"/>
</dbReference>
<organism evidence="2 3">
    <name type="scientific">Kineosphaera limosa NBRC 100340</name>
    <dbReference type="NCBI Taxonomy" id="1184609"/>
    <lineage>
        <taxon>Bacteria</taxon>
        <taxon>Bacillati</taxon>
        <taxon>Actinomycetota</taxon>
        <taxon>Actinomycetes</taxon>
        <taxon>Micrococcales</taxon>
        <taxon>Dermatophilaceae</taxon>
        <taxon>Kineosphaera</taxon>
    </lineage>
</organism>
<dbReference type="InterPro" id="IPR044918">
    <property type="entry name" value="DUF3349_helical"/>
</dbReference>
<dbReference type="InterPro" id="IPR009218">
    <property type="entry name" value="HD_phosphohydro"/>
</dbReference>
<accession>K6W8T7</accession>
<keyword evidence="3" id="KW-1185">Reference proteome</keyword>
<evidence type="ECO:0000256" key="1">
    <source>
        <dbReference type="SAM" id="MobiDB-lite"/>
    </source>
</evidence>
<dbReference type="PANTHER" id="PTHR21174:SF0">
    <property type="entry name" value="HD PHOSPHOHYDROLASE FAMILY PROTEIN-RELATED"/>
    <property type="match status" value="1"/>
</dbReference>
<dbReference type="Gene3D" id="1.10.3210.10">
    <property type="entry name" value="Hypothetical protein af1432"/>
    <property type="match status" value="1"/>
</dbReference>
<protein>
    <recommendedName>
        <fullName evidence="4">HD domain-containing protein</fullName>
    </recommendedName>
</protein>
<evidence type="ECO:0000313" key="3">
    <source>
        <dbReference type="Proteomes" id="UP000008366"/>
    </source>
</evidence>
<dbReference type="STRING" id="1184609.KILIM_024_00200"/>
<dbReference type="InterPro" id="IPR021784">
    <property type="entry name" value="DUF3349"/>
</dbReference>
<dbReference type="AlphaFoldDB" id="K6W8T7"/>
<evidence type="ECO:0000313" key="2">
    <source>
        <dbReference type="EMBL" id="GAB95610.1"/>
    </source>
</evidence>
<dbReference type="Gene3D" id="1.10.150.430">
    <property type="entry name" value="DUF3349, helical bundle"/>
    <property type="match status" value="1"/>
</dbReference>
<dbReference type="Proteomes" id="UP000008366">
    <property type="component" value="Unassembled WGS sequence"/>
</dbReference>
<reference evidence="2 3" key="1">
    <citation type="submission" date="2012-08" db="EMBL/GenBank/DDBJ databases">
        <title>Whole genome shotgun sequence of Kineosphaera limosa NBRC 100340.</title>
        <authorList>
            <person name="Yoshida I."/>
            <person name="Isaki S."/>
            <person name="Hosoyama A."/>
            <person name="Tsuchikane K."/>
            <person name="Katsumata H."/>
            <person name="Ando Y."/>
            <person name="Ohji S."/>
            <person name="Hamada M."/>
            <person name="Tamura T."/>
            <person name="Yamazoe A."/>
            <person name="Yamazaki S."/>
            <person name="Fujita N."/>
        </authorList>
    </citation>
    <scope>NUCLEOTIDE SEQUENCE [LARGE SCALE GENOMIC DNA]</scope>
    <source>
        <strain evidence="2 3">NBRC 100340</strain>
    </source>
</reference>
<evidence type="ECO:0008006" key="4">
    <source>
        <dbReference type="Google" id="ProtNLM"/>
    </source>
</evidence>
<feature type="region of interest" description="Disordered" evidence="1">
    <location>
        <begin position="11"/>
        <end position="43"/>
    </location>
</feature>
<dbReference type="eggNOG" id="COG4339">
    <property type="taxonomic scope" value="Bacteria"/>
</dbReference>
<dbReference type="PANTHER" id="PTHR21174">
    <property type="match status" value="1"/>
</dbReference>
<name>K6W8T7_9MICO</name>
<feature type="compositionally biased region" description="Basic and acidic residues" evidence="1">
    <location>
        <begin position="17"/>
        <end position="28"/>
    </location>
</feature>
<comment type="caution">
    <text evidence="2">The sequence shown here is derived from an EMBL/GenBank/DDBJ whole genome shotgun (WGS) entry which is preliminary data.</text>
</comment>